<reference evidence="1" key="1">
    <citation type="submission" date="2010-04" db="EMBL/GenBank/DDBJ databases">
        <authorList>
            <person name="Reid K.E."/>
            <person name="Liao N."/>
            <person name="Chan S."/>
            <person name="Docking R."/>
            <person name="Taylor G."/>
            <person name="Moore R."/>
            <person name="Mayo M."/>
            <person name="Munro S."/>
            <person name="King J."/>
            <person name="Yanchuk A."/>
            <person name="Holt R."/>
            <person name="Jones S."/>
            <person name="Marra M."/>
            <person name="Ritland C.E."/>
            <person name="Ritland K."/>
            <person name="Bohlmann J."/>
        </authorList>
    </citation>
    <scope>NUCLEOTIDE SEQUENCE</scope>
    <source>
        <tissue evidence="1">Buds collected with no treatment. Collection October 2007</tissue>
    </source>
</reference>
<proteinExistence type="evidence at transcript level"/>
<organism evidence="1">
    <name type="scientific">Picea sitchensis</name>
    <name type="common">Sitka spruce</name>
    <name type="synonym">Pinus sitchensis</name>
    <dbReference type="NCBI Taxonomy" id="3332"/>
    <lineage>
        <taxon>Eukaryota</taxon>
        <taxon>Viridiplantae</taxon>
        <taxon>Streptophyta</taxon>
        <taxon>Embryophyta</taxon>
        <taxon>Tracheophyta</taxon>
        <taxon>Spermatophyta</taxon>
        <taxon>Pinopsida</taxon>
        <taxon>Pinidae</taxon>
        <taxon>Conifers I</taxon>
        <taxon>Pinales</taxon>
        <taxon>Pinaceae</taxon>
        <taxon>Picea</taxon>
    </lineage>
</organism>
<name>D5A921_PICSI</name>
<sequence>MKSPCFEHVYGEFNREADSLSKVGLQLVDGTGIWREIKDDNLIQETPILHPQMRIPLTAIFPMFRDDTVLCFYSITEECTFSIF</sequence>
<accession>D5A921</accession>
<dbReference type="EMBL" id="BT122672">
    <property type="protein sequence ID" value="ADE76040.1"/>
    <property type="molecule type" value="mRNA"/>
</dbReference>
<evidence type="ECO:0000313" key="1">
    <source>
        <dbReference type="EMBL" id="ADE76040.1"/>
    </source>
</evidence>
<dbReference type="AlphaFoldDB" id="D5A921"/>
<protein>
    <submittedName>
        <fullName evidence="1">Uncharacterized protein</fullName>
    </submittedName>
</protein>